<dbReference type="Proteomes" id="UP000219338">
    <property type="component" value="Unassembled WGS sequence"/>
</dbReference>
<proteinExistence type="predicted"/>
<protein>
    <submittedName>
        <fullName evidence="1">Uncharacterized protein</fullName>
    </submittedName>
</protein>
<sequence>MALAGSRTQLANSDIATPLEERDALIDSRRGQAEDRTLAFGYVSHTCSALNSHHDHGKATLGKKTLQPAGLTRTWITLAILHGTLETKVQRSTPRLFHLARLSRNDRIGRRRSRPTHCVPSINLSPCHCIPPSAMLARLPLLASSTRLVSIQHPRSQVHRRDIAGCSEGRGTYSCRSASNYLSRARGAEVYGTTGIDDSSSTPTDNPLPLQTKQMAPIALSSHSFRCRLCVLLTVPPQPSLTVSTAAATPPSAVPYDRFKLLSTPLNKLIKRWPEEARVSVVAWDDLWSIPSRDLMKRDSPLLQSWSVFRHHGIKDNTPRPNISASTVMGCQRIWHDRRIRVLSWGAMIRSDTGHSSKTGSSSVFPSHEYGPKHHVIVPVPAF</sequence>
<evidence type="ECO:0000313" key="2">
    <source>
        <dbReference type="Proteomes" id="UP000219338"/>
    </source>
</evidence>
<evidence type="ECO:0000313" key="1">
    <source>
        <dbReference type="EMBL" id="SJK99216.1"/>
    </source>
</evidence>
<keyword evidence="2" id="KW-1185">Reference proteome</keyword>
<gene>
    <name evidence="1" type="ORF">ARMOST_02507</name>
</gene>
<accession>A0A284QRX3</accession>
<dbReference type="EMBL" id="FUEG01000002">
    <property type="protein sequence ID" value="SJK99216.1"/>
    <property type="molecule type" value="Genomic_DNA"/>
</dbReference>
<reference evidence="2" key="1">
    <citation type="journal article" date="2017" name="Nat. Ecol. Evol.">
        <title>Genome expansion and lineage-specific genetic innovations in the forest pathogenic fungi Armillaria.</title>
        <authorList>
            <person name="Sipos G."/>
            <person name="Prasanna A.N."/>
            <person name="Walter M.C."/>
            <person name="O'Connor E."/>
            <person name="Balint B."/>
            <person name="Krizsan K."/>
            <person name="Kiss B."/>
            <person name="Hess J."/>
            <person name="Varga T."/>
            <person name="Slot J."/>
            <person name="Riley R."/>
            <person name="Boka B."/>
            <person name="Rigling D."/>
            <person name="Barry K."/>
            <person name="Lee J."/>
            <person name="Mihaltcheva S."/>
            <person name="LaButti K."/>
            <person name="Lipzen A."/>
            <person name="Waldron R."/>
            <person name="Moloney N.M."/>
            <person name="Sperisen C."/>
            <person name="Kredics L."/>
            <person name="Vagvoelgyi C."/>
            <person name="Patrignani A."/>
            <person name="Fitzpatrick D."/>
            <person name="Nagy I."/>
            <person name="Doyle S."/>
            <person name="Anderson J.B."/>
            <person name="Grigoriev I.V."/>
            <person name="Gueldener U."/>
            <person name="Muensterkoetter M."/>
            <person name="Nagy L.G."/>
        </authorList>
    </citation>
    <scope>NUCLEOTIDE SEQUENCE [LARGE SCALE GENOMIC DNA]</scope>
    <source>
        <strain evidence="2">C18/9</strain>
    </source>
</reference>
<dbReference type="AlphaFoldDB" id="A0A284QRX3"/>
<organism evidence="1 2">
    <name type="scientific">Armillaria ostoyae</name>
    <name type="common">Armillaria root rot fungus</name>
    <dbReference type="NCBI Taxonomy" id="47428"/>
    <lineage>
        <taxon>Eukaryota</taxon>
        <taxon>Fungi</taxon>
        <taxon>Dikarya</taxon>
        <taxon>Basidiomycota</taxon>
        <taxon>Agaricomycotina</taxon>
        <taxon>Agaricomycetes</taxon>
        <taxon>Agaricomycetidae</taxon>
        <taxon>Agaricales</taxon>
        <taxon>Marasmiineae</taxon>
        <taxon>Physalacriaceae</taxon>
        <taxon>Armillaria</taxon>
    </lineage>
</organism>
<name>A0A284QRX3_ARMOS</name>